<comment type="similarity">
    <text evidence="4">Belongs to the TonB-dependent receptor family.</text>
</comment>
<feature type="domain" description="TonB-dependent receptor plug" evidence="7">
    <location>
        <begin position="72"/>
        <end position="175"/>
    </location>
</feature>
<protein>
    <submittedName>
        <fullName evidence="8">TonB-dependent receptor</fullName>
    </submittedName>
</protein>
<dbReference type="Gene3D" id="2.170.130.10">
    <property type="entry name" value="TonB-dependent receptor, plug domain"/>
    <property type="match status" value="1"/>
</dbReference>
<keyword evidence="2 4" id="KW-0472">Membrane</keyword>
<dbReference type="Proteomes" id="UP001170717">
    <property type="component" value="Unassembled WGS sequence"/>
</dbReference>
<dbReference type="EMBL" id="JAUOQI010000003">
    <property type="protein sequence ID" value="MDO6576924.1"/>
    <property type="molecule type" value="Genomic_DNA"/>
</dbReference>
<reference evidence="8" key="1">
    <citation type="submission" date="2023-07" db="EMBL/GenBank/DDBJ databases">
        <title>Genome content predicts the carbon catabolic preferences of heterotrophic bacteria.</title>
        <authorList>
            <person name="Gralka M."/>
        </authorList>
    </citation>
    <scope>NUCLEOTIDE SEQUENCE</scope>
    <source>
        <strain evidence="8">F2M12</strain>
    </source>
</reference>
<dbReference type="Gene3D" id="2.40.170.20">
    <property type="entry name" value="TonB-dependent receptor, beta-barrel domain"/>
    <property type="match status" value="1"/>
</dbReference>
<evidence type="ECO:0000256" key="2">
    <source>
        <dbReference type="ARBA" id="ARBA00023136"/>
    </source>
</evidence>
<dbReference type="InterPro" id="IPR010104">
    <property type="entry name" value="TonB_rcpt_bac"/>
</dbReference>
<gene>
    <name evidence="8" type="ORF">Q4527_05940</name>
</gene>
<evidence type="ECO:0000313" key="9">
    <source>
        <dbReference type="Proteomes" id="UP001170717"/>
    </source>
</evidence>
<organism evidence="8 9">
    <name type="scientific">Alteromonas stellipolaris</name>
    <dbReference type="NCBI Taxonomy" id="233316"/>
    <lineage>
        <taxon>Bacteria</taxon>
        <taxon>Pseudomonadati</taxon>
        <taxon>Pseudomonadota</taxon>
        <taxon>Gammaproteobacteria</taxon>
        <taxon>Alteromonadales</taxon>
        <taxon>Alteromonadaceae</taxon>
        <taxon>Alteromonas/Salinimonas group</taxon>
        <taxon>Alteromonas</taxon>
    </lineage>
</organism>
<feature type="signal peptide" evidence="5">
    <location>
        <begin position="1"/>
        <end position="29"/>
    </location>
</feature>
<dbReference type="Pfam" id="PF00593">
    <property type="entry name" value="TonB_dep_Rec_b-barrel"/>
    <property type="match status" value="1"/>
</dbReference>
<sequence length="993" mass="109056">MKNTTFKKTQLATSMALLLGSTLAFSTSAQEVERPETQTSETAAADNSVPSEVEVIQVSGIRGSMIRSMDLKRSSSGVVDAISAEELGKFPDTNLAESLQRITGVTISRSNGEGSQITVRGFGPEFNLVTLNGRQMPGTGFTRSFNLENLSSEGVSTLELHKTARAENPSGGLGATVNIITMKPLSRPGQQASFSAKGIYDTSNVEGDDVTPEIAGVYSNTFVDDMFGFGVSFSHQERDFQQQAASVQGWVLQENADLPDLDAANVVDNRTNITDAAFFAKDMNYSINDVQRERSNGQVTFQFRPVDNFTATVDYTATRATTGTNTVGWGIWNNFGSNINAYELDANGTAIYADISGDDASFTASRNTTRVDARSLGINLDWELNDDWFFTLDYHDSYNETDNGYDEGLGSAGQVILGSDQLISKVYDYREGEIPQVYVNWNNGTNEINPGEIDSNFSQFIYSPGRSDIEQLQLDGTWFNSAFDIPLVKIDFGIARTEQTLTGFTAWSGLRGGPGFNPSFTEIFPDDMFVRNDTSGFLDAFSGGGASMNPGYYYTFDLDEAIARQLAYLTADVVGESNAYSIDPYFSGDPSVSNVEETTDSIYVQSEWEFEVSDYYVQVNAGLRYEETEVPSAAEVRVPTQVNWVAASEWITQFEADLQLQDFTGEYDVLLPMLDIKVDVTDDVVARFSWGKSITRAPIGLLQGGRSFSGSPKIGSRTATEGNTSLKPYESTNLDLSFEWYYDEASYASLGLFRKSVKNYISYSASEETFEGLNDIYQGPRWNEAVSALEAAGVQATDSAIYGYFVDNGYADADGVVTPNADDPLITWRVTKPRNLSDTRTVEGIELAVQHTFGDTGFGVGANATFVDGDVKYDPYDLSSEQNPLVGISDSANFQVFYEKEGLSVKVTYAWRSDYVVGIGQAQGSADNPATQFDTYGQVDASVNYDVNENLTVFLEGVNINDETEQGYGRFEEQFLFARQYGPRYTFGARYTF</sequence>
<keyword evidence="5" id="KW-0732">Signal</keyword>
<dbReference type="PANTHER" id="PTHR40980">
    <property type="entry name" value="PLUG DOMAIN-CONTAINING PROTEIN"/>
    <property type="match status" value="1"/>
</dbReference>
<comment type="caution">
    <text evidence="8">The sequence shown here is derived from an EMBL/GenBank/DDBJ whole genome shotgun (WGS) entry which is preliminary data.</text>
</comment>
<keyword evidence="8" id="KW-0675">Receptor</keyword>
<dbReference type="SUPFAM" id="SSF56935">
    <property type="entry name" value="Porins"/>
    <property type="match status" value="1"/>
</dbReference>
<dbReference type="AlphaFoldDB" id="A0AAW7Z0C9"/>
<dbReference type="InterPro" id="IPR000531">
    <property type="entry name" value="Beta-barrel_TonB"/>
</dbReference>
<evidence type="ECO:0000313" key="8">
    <source>
        <dbReference type="EMBL" id="MDO6576924.1"/>
    </source>
</evidence>
<dbReference type="InterPro" id="IPR037066">
    <property type="entry name" value="Plug_dom_sf"/>
</dbReference>
<feature type="chain" id="PRO_5043678626" evidence="5">
    <location>
        <begin position="30"/>
        <end position="993"/>
    </location>
</feature>
<evidence type="ECO:0000256" key="1">
    <source>
        <dbReference type="ARBA" id="ARBA00004442"/>
    </source>
</evidence>
<evidence type="ECO:0000256" key="4">
    <source>
        <dbReference type="RuleBase" id="RU003357"/>
    </source>
</evidence>
<dbReference type="PANTHER" id="PTHR40980:SF3">
    <property type="entry name" value="TONB-DEPENDENT RECEPTOR-LIKE BETA-BARREL DOMAIN-CONTAINING PROTEIN"/>
    <property type="match status" value="1"/>
</dbReference>
<dbReference type="GO" id="GO:0009279">
    <property type="term" value="C:cell outer membrane"/>
    <property type="evidence" value="ECO:0007669"/>
    <property type="project" value="UniProtKB-SubCell"/>
</dbReference>
<feature type="domain" description="TonB-dependent receptor-like beta-barrel" evidence="6">
    <location>
        <begin position="446"/>
        <end position="959"/>
    </location>
</feature>
<evidence type="ECO:0000256" key="5">
    <source>
        <dbReference type="SAM" id="SignalP"/>
    </source>
</evidence>
<keyword evidence="3" id="KW-0998">Cell outer membrane</keyword>
<evidence type="ECO:0000259" key="6">
    <source>
        <dbReference type="Pfam" id="PF00593"/>
    </source>
</evidence>
<dbReference type="NCBIfam" id="TIGR01782">
    <property type="entry name" value="TonB-Xanth-Caul"/>
    <property type="match status" value="1"/>
</dbReference>
<dbReference type="Pfam" id="PF07715">
    <property type="entry name" value="Plug"/>
    <property type="match status" value="1"/>
</dbReference>
<name>A0AAW7Z0C9_9ALTE</name>
<evidence type="ECO:0000259" key="7">
    <source>
        <dbReference type="Pfam" id="PF07715"/>
    </source>
</evidence>
<keyword evidence="4" id="KW-0798">TonB box</keyword>
<dbReference type="RefSeq" id="WP_303538204.1">
    <property type="nucleotide sequence ID" value="NZ_JAUOQI010000003.1"/>
</dbReference>
<accession>A0AAW7Z0C9</accession>
<proteinExistence type="inferred from homology"/>
<evidence type="ECO:0000256" key="3">
    <source>
        <dbReference type="ARBA" id="ARBA00023237"/>
    </source>
</evidence>
<dbReference type="InterPro" id="IPR036942">
    <property type="entry name" value="Beta-barrel_TonB_sf"/>
</dbReference>
<dbReference type="InterPro" id="IPR012910">
    <property type="entry name" value="Plug_dom"/>
</dbReference>
<comment type="subcellular location">
    <subcellularLocation>
        <location evidence="1 4">Cell outer membrane</location>
    </subcellularLocation>
</comment>